<dbReference type="GO" id="GO:0005524">
    <property type="term" value="F:ATP binding"/>
    <property type="evidence" value="ECO:0007669"/>
    <property type="project" value="InterPro"/>
</dbReference>
<keyword evidence="1" id="KW-0472">Membrane</keyword>
<dbReference type="Gene3D" id="3.30.200.20">
    <property type="entry name" value="Phosphorylase Kinase, domain 1"/>
    <property type="match status" value="1"/>
</dbReference>
<dbReference type="Proteomes" id="UP000887540">
    <property type="component" value="Unplaced"/>
</dbReference>
<dbReference type="PROSITE" id="PS50011">
    <property type="entry name" value="PROTEIN_KINASE_DOM"/>
    <property type="match status" value="1"/>
</dbReference>
<dbReference type="InterPro" id="IPR000719">
    <property type="entry name" value="Prot_kinase_dom"/>
</dbReference>
<feature type="transmembrane region" description="Helical" evidence="1">
    <location>
        <begin position="191"/>
        <end position="217"/>
    </location>
</feature>
<name>A0A914CYJ8_9BILA</name>
<proteinExistence type="predicted"/>
<dbReference type="AlphaFoldDB" id="A0A914CYJ8"/>
<evidence type="ECO:0000256" key="1">
    <source>
        <dbReference type="SAM" id="Phobius"/>
    </source>
</evidence>
<dbReference type="InterPro" id="IPR011009">
    <property type="entry name" value="Kinase-like_dom_sf"/>
</dbReference>
<evidence type="ECO:0000259" key="2">
    <source>
        <dbReference type="PROSITE" id="PS50011"/>
    </source>
</evidence>
<protein>
    <submittedName>
        <fullName evidence="4">Protein kinase domain-containing protein</fullName>
    </submittedName>
</protein>
<dbReference type="GO" id="GO:0004672">
    <property type="term" value="F:protein kinase activity"/>
    <property type="evidence" value="ECO:0007669"/>
    <property type="project" value="InterPro"/>
</dbReference>
<accession>A0A914CYJ8</accession>
<evidence type="ECO:0000313" key="3">
    <source>
        <dbReference type="Proteomes" id="UP000887540"/>
    </source>
</evidence>
<sequence length="334" mass="37983">MNYNGSLKVKAVTGYNETYILFEYGENDAKLWNNVIVSGNLITLIIPPRGSLDITFQTTYGSVANGIMSGNINNQIYTREFRDDTIYDILMSSDYPIPNFYNDVFKRKTVTCLSGFANFNITIVYADLRNGILQFNYSTTSKIYENRIVTNELLSFTADEMTISAGSYKPWNGFLLRYEASYVNEEKTNKIIFIIVGSFAGIAVISLVAIGILIYYLRKKGKEKQRLEGICDILTNMQMTKDDLIGYKEKTDELFIKDSNIFINFDKILGQGSCSSVYYGFLKGPSPLHLKMQMIETQRFGDCDVAVKVARNIGKNELEQLYKEITVMKTLGYH</sequence>
<organism evidence="3 4">
    <name type="scientific">Acrobeloides nanus</name>
    <dbReference type="NCBI Taxonomy" id="290746"/>
    <lineage>
        <taxon>Eukaryota</taxon>
        <taxon>Metazoa</taxon>
        <taxon>Ecdysozoa</taxon>
        <taxon>Nematoda</taxon>
        <taxon>Chromadorea</taxon>
        <taxon>Rhabditida</taxon>
        <taxon>Tylenchina</taxon>
        <taxon>Cephalobomorpha</taxon>
        <taxon>Cephaloboidea</taxon>
        <taxon>Cephalobidae</taxon>
        <taxon>Acrobeloides</taxon>
    </lineage>
</organism>
<dbReference type="SUPFAM" id="SSF56112">
    <property type="entry name" value="Protein kinase-like (PK-like)"/>
    <property type="match status" value="1"/>
</dbReference>
<keyword evidence="1" id="KW-0812">Transmembrane</keyword>
<keyword evidence="3" id="KW-1185">Reference proteome</keyword>
<reference evidence="4" key="1">
    <citation type="submission" date="2022-11" db="UniProtKB">
        <authorList>
            <consortium name="WormBaseParasite"/>
        </authorList>
    </citation>
    <scope>IDENTIFICATION</scope>
</reference>
<dbReference type="WBParaSite" id="ACRNAN_scaffold15716.g21935.t1">
    <property type="protein sequence ID" value="ACRNAN_scaffold15716.g21935.t1"/>
    <property type="gene ID" value="ACRNAN_scaffold15716.g21935"/>
</dbReference>
<feature type="domain" description="Protein kinase" evidence="2">
    <location>
        <begin position="263"/>
        <end position="334"/>
    </location>
</feature>
<evidence type="ECO:0000313" key="4">
    <source>
        <dbReference type="WBParaSite" id="ACRNAN_scaffold15716.g21935.t1"/>
    </source>
</evidence>
<keyword evidence="1" id="KW-1133">Transmembrane helix</keyword>